<evidence type="ECO:0000256" key="1">
    <source>
        <dbReference type="SAM" id="Phobius"/>
    </source>
</evidence>
<feature type="transmembrane region" description="Helical" evidence="1">
    <location>
        <begin position="12"/>
        <end position="31"/>
    </location>
</feature>
<sequence>MDILHTLERKKIVDLLIGMMTIAMVITSIFLEYQNGYVAGTRSVLVIQQPQTISISGKITDITGTTITVQETIPTSITGSTKQVTIVQIVTDEMTIFNRAVPSSGGVLPSASNTKTQVTGADGINTPAEYTLPPVTFETTSLAELKVDDTVALSAMKNFPTENQFTATRVIVIEPVSP</sequence>
<dbReference type="Proteomes" id="UP000179014">
    <property type="component" value="Unassembled WGS sequence"/>
</dbReference>
<gene>
    <name evidence="2" type="ORF">A2118_02455</name>
</gene>
<keyword evidence="1" id="KW-0472">Membrane</keyword>
<dbReference type="STRING" id="1798474.A2118_02455"/>
<organism evidence="2 3">
    <name type="scientific">Candidatus Kaiserbacteria bacterium GWA2_50_9</name>
    <dbReference type="NCBI Taxonomy" id="1798474"/>
    <lineage>
        <taxon>Bacteria</taxon>
        <taxon>Candidatus Kaiseribacteriota</taxon>
    </lineage>
</organism>
<evidence type="ECO:0000313" key="2">
    <source>
        <dbReference type="EMBL" id="OGG41174.1"/>
    </source>
</evidence>
<protein>
    <submittedName>
        <fullName evidence="2">Uncharacterized protein</fullName>
    </submittedName>
</protein>
<dbReference type="AlphaFoldDB" id="A0A1F6BW51"/>
<evidence type="ECO:0000313" key="3">
    <source>
        <dbReference type="Proteomes" id="UP000179014"/>
    </source>
</evidence>
<reference evidence="2 3" key="1">
    <citation type="journal article" date="2016" name="Nat. Commun.">
        <title>Thousands of microbial genomes shed light on interconnected biogeochemical processes in an aquifer system.</title>
        <authorList>
            <person name="Anantharaman K."/>
            <person name="Brown C.T."/>
            <person name="Hug L.A."/>
            <person name="Sharon I."/>
            <person name="Castelle C.J."/>
            <person name="Probst A.J."/>
            <person name="Thomas B.C."/>
            <person name="Singh A."/>
            <person name="Wilkins M.J."/>
            <person name="Karaoz U."/>
            <person name="Brodie E.L."/>
            <person name="Williams K.H."/>
            <person name="Hubbard S.S."/>
            <person name="Banfield J.F."/>
        </authorList>
    </citation>
    <scope>NUCLEOTIDE SEQUENCE [LARGE SCALE GENOMIC DNA]</scope>
</reference>
<name>A0A1F6BW51_9BACT</name>
<dbReference type="EMBL" id="MFKN01000009">
    <property type="protein sequence ID" value="OGG41174.1"/>
    <property type="molecule type" value="Genomic_DNA"/>
</dbReference>
<comment type="caution">
    <text evidence="2">The sequence shown here is derived from an EMBL/GenBank/DDBJ whole genome shotgun (WGS) entry which is preliminary data.</text>
</comment>
<proteinExistence type="predicted"/>
<keyword evidence="1" id="KW-1133">Transmembrane helix</keyword>
<keyword evidence="1" id="KW-0812">Transmembrane</keyword>
<accession>A0A1F6BW51</accession>